<protein>
    <submittedName>
        <fullName evidence="2">Uncharacterized protein</fullName>
    </submittedName>
</protein>
<reference evidence="2" key="1">
    <citation type="submission" date="2020-11" db="EMBL/GenBank/DDBJ databases">
        <authorList>
            <person name="Tran Van P."/>
        </authorList>
    </citation>
    <scope>NUCLEOTIDE SEQUENCE</scope>
</reference>
<evidence type="ECO:0000256" key="1">
    <source>
        <dbReference type="SAM" id="MobiDB-lite"/>
    </source>
</evidence>
<gene>
    <name evidence="2" type="ORF">TPSB3V08_LOCUS5778</name>
</gene>
<sequence length="198" mass="21965">MVSDVKLQCIEFPVTGRTKFESQSRAVRHEHIGDAAKGDPQMDDLSLRHLVRDVTDVDHLGRLAVLRLRGGRVGSNLRKHSLSIPSRNDSPNLLVNIITDLTRMTLHLVRVPTDAGGDVTGSPDSSGPSSGMMGRYLHPTAEKVADGRPAGTFTQKESLSQWRRLGPERNAVNQSQNDADRNSLRPQHHQFLGRRRIN</sequence>
<feature type="compositionally biased region" description="Basic residues" evidence="1">
    <location>
        <begin position="186"/>
        <end position="198"/>
    </location>
</feature>
<feature type="compositionally biased region" description="Low complexity" evidence="1">
    <location>
        <begin position="116"/>
        <end position="134"/>
    </location>
</feature>
<name>A0A7R9H5Z3_TIMPO</name>
<feature type="region of interest" description="Disordered" evidence="1">
    <location>
        <begin position="114"/>
        <end position="198"/>
    </location>
</feature>
<proteinExistence type="predicted"/>
<evidence type="ECO:0000313" key="2">
    <source>
        <dbReference type="EMBL" id="CAD7407239.1"/>
    </source>
</evidence>
<accession>A0A7R9H5Z3</accession>
<feature type="compositionally biased region" description="Polar residues" evidence="1">
    <location>
        <begin position="152"/>
        <end position="161"/>
    </location>
</feature>
<dbReference type="EMBL" id="OD003189">
    <property type="protein sequence ID" value="CAD7407239.1"/>
    <property type="molecule type" value="Genomic_DNA"/>
</dbReference>
<dbReference type="AlphaFoldDB" id="A0A7R9H5Z3"/>
<organism evidence="2">
    <name type="scientific">Timema poppense</name>
    <name type="common">Walking stick</name>
    <dbReference type="NCBI Taxonomy" id="170557"/>
    <lineage>
        <taxon>Eukaryota</taxon>
        <taxon>Metazoa</taxon>
        <taxon>Ecdysozoa</taxon>
        <taxon>Arthropoda</taxon>
        <taxon>Hexapoda</taxon>
        <taxon>Insecta</taxon>
        <taxon>Pterygota</taxon>
        <taxon>Neoptera</taxon>
        <taxon>Polyneoptera</taxon>
        <taxon>Phasmatodea</taxon>
        <taxon>Timematodea</taxon>
        <taxon>Timematoidea</taxon>
        <taxon>Timematidae</taxon>
        <taxon>Timema</taxon>
    </lineage>
</organism>